<dbReference type="Pfam" id="PF05712">
    <property type="entry name" value="MRG"/>
    <property type="match status" value="1"/>
</dbReference>
<sequence length="567" mass="64245">MNTRGARFRFERAERVLCFEPDPTKARVLYDAKIVDVDVGKDDKGRKIPEYLIHFNGWNRSWDRWATEDHVLRDTEENRRLQRKLAKRAVAKMQVSSCCSAKLKKKGKKRRCHVPGVDSVLKNLTTESEVNEEEDTSLSSDSDDEDGSDDVVESTDEEEKMSELDVVGNDEEKSKEDVKMKSINIEIPEVLKKQLEEDCFLVNKRKKLVKLPCEPNIARILENYVKQFAINVALASNERPRQSTSVGPLTPGYVQRCTPPEKNVELCKEMVDGLRILFDFTLPVILLYAGEQAQFKKISSSKLLSPSQHRRDASLANRLLEDSPPAPVLNVQTSQDGYPEAVGSRVRSISEGTPILRRSSRRGPNSTERCSEGASSPQPKRRLLETPPMPRLLLQLDKRVGLVSASSGFSSVVTKEGLPLLEGRKGLELDEVLAWKLLPDGYPRCDQPPPPSCIYGCQHLLRLFVKLPDLLMKMSIPDKNLKALVKHLELFLRWVLGPGKVASRRFPTYFNKFLRSKLICNCSLVFCSCGYKAMHVIVMSTCTCKKILDSVALILPRAFKFLFARRW</sequence>
<dbReference type="Pfam" id="PF22732">
    <property type="entry name" value="MSL3_chromo-like"/>
    <property type="match status" value="1"/>
</dbReference>
<evidence type="ECO:0000256" key="2">
    <source>
        <dbReference type="ARBA" id="ARBA00022853"/>
    </source>
</evidence>
<dbReference type="PANTHER" id="PTHR10880">
    <property type="entry name" value="MORTALITY FACTOR 4-LIKE PROTEIN"/>
    <property type="match status" value="1"/>
</dbReference>
<keyword evidence="3" id="KW-0805">Transcription regulation</keyword>
<dbReference type="InterPro" id="IPR000953">
    <property type="entry name" value="Chromo/chromo_shadow_dom"/>
</dbReference>
<evidence type="ECO:0000256" key="4">
    <source>
        <dbReference type="ARBA" id="ARBA00023163"/>
    </source>
</evidence>
<dbReference type="InterPro" id="IPR008676">
    <property type="entry name" value="MRG"/>
</dbReference>
<keyword evidence="2" id="KW-0156">Chromatin regulator</keyword>
<dbReference type="Proteomes" id="UP000694388">
    <property type="component" value="Unplaced"/>
</dbReference>
<dbReference type="SMART" id="SM00298">
    <property type="entry name" value="CHROMO"/>
    <property type="match status" value="1"/>
</dbReference>
<evidence type="ECO:0000256" key="3">
    <source>
        <dbReference type="ARBA" id="ARBA00023015"/>
    </source>
</evidence>
<dbReference type="Gene3D" id="1.10.274.30">
    <property type="entry name" value="MRG domain"/>
    <property type="match status" value="2"/>
</dbReference>
<dbReference type="GO" id="GO:0005634">
    <property type="term" value="C:nucleus"/>
    <property type="evidence" value="ECO:0007669"/>
    <property type="project" value="UniProtKB-SubCell"/>
</dbReference>
<name>A0A8C4N1N8_EPTBU</name>
<dbReference type="GO" id="GO:0072487">
    <property type="term" value="C:MSL complex"/>
    <property type="evidence" value="ECO:0007669"/>
    <property type="project" value="TreeGrafter"/>
</dbReference>
<dbReference type="InterPro" id="IPR053820">
    <property type="entry name" value="MSL3_chromo-like"/>
</dbReference>
<evidence type="ECO:0000259" key="7">
    <source>
        <dbReference type="SMART" id="SM00298"/>
    </source>
</evidence>
<feature type="compositionally biased region" description="Acidic residues" evidence="6">
    <location>
        <begin position="129"/>
        <end position="160"/>
    </location>
</feature>
<evidence type="ECO:0000313" key="8">
    <source>
        <dbReference type="Ensembl" id="ENSEBUP00000000315.1"/>
    </source>
</evidence>
<evidence type="ECO:0000256" key="1">
    <source>
        <dbReference type="ARBA" id="ARBA00004123"/>
    </source>
</evidence>
<dbReference type="PROSITE" id="PS51640">
    <property type="entry name" value="MRG"/>
    <property type="match status" value="1"/>
</dbReference>
<dbReference type="Ensembl" id="ENSEBUT00000000608.1">
    <property type="protein sequence ID" value="ENSEBUP00000000315.1"/>
    <property type="gene ID" value="ENSEBUG00000000515.1"/>
</dbReference>
<feature type="region of interest" description="Disordered" evidence="6">
    <location>
        <begin position="318"/>
        <end position="387"/>
    </location>
</feature>
<dbReference type="SUPFAM" id="SSF54160">
    <property type="entry name" value="Chromo domain-like"/>
    <property type="match status" value="1"/>
</dbReference>
<dbReference type="GeneTree" id="ENSGT00950000182965"/>
<dbReference type="InterPro" id="IPR016197">
    <property type="entry name" value="Chromo-like_dom_sf"/>
</dbReference>
<keyword evidence="9" id="KW-1185">Reference proteome</keyword>
<dbReference type="InterPro" id="IPR038217">
    <property type="entry name" value="MRG_C_sf"/>
</dbReference>
<proteinExistence type="predicted"/>
<feature type="compositionally biased region" description="Polar residues" evidence="6">
    <location>
        <begin position="362"/>
        <end position="378"/>
    </location>
</feature>
<organism evidence="8 9">
    <name type="scientific">Eptatretus burgeri</name>
    <name type="common">Inshore hagfish</name>
    <dbReference type="NCBI Taxonomy" id="7764"/>
    <lineage>
        <taxon>Eukaryota</taxon>
        <taxon>Metazoa</taxon>
        <taxon>Chordata</taxon>
        <taxon>Craniata</taxon>
        <taxon>Vertebrata</taxon>
        <taxon>Cyclostomata</taxon>
        <taxon>Myxini</taxon>
        <taxon>Myxiniformes</taxon>
        <taxon>Myxinidae</taxon>
        <taxon>Eptatretinae</taxon>
        <taxon>Eptatretus</taxon>
    </lineage>
</organism>
<dbReference type="Gene3D" id="2.30.30.140">
    <property type="match status" value="1"/>
</dbReference>
<dbReference type="FunFam" id="2.30.30.140:FF:000042">
    <property type="entry name" value="male-specific lethal 3 homolog"/>
    <property type="match status" value="1"/>
</dbReference>
<protein>
    <submittedName>
        <fullName evidence="8">MSL complex subunit 3</fullName>
    </submittedName>
</protein>
<dbReference type="CDD" id="cd18983">
    <property type="entry name" value="CBD_MSL3_like"/>
    <property type="match status" value="1"/>
</dbReference>
<dbReference type="GO" id="GO:0006355">
    <property type="term" value="P:regulation of DNA-templated transcription"/>
    <property type="evidence" value="ECO:0007669"/>
    <property type="project" value="InterPro"/>
</dbReference>
<dbReference type="InterPro" id="IPR026541">
    <property type="entry name" value="MRG_dom"/>
</dbReference>
<keyword evidence="5" id="KW-0539">Nucleus</keyword>
<evidence type="ECO:0000313" key="9">
    <source>
        <dbReference type="Proteomes" id="UP000694388"/>
    </source>
</evidence>
<reference evidence="8" key="2">
    <citation type="submission" date="2025-09" db="UniProtKB">
        <authorList>
            <consortium name="Ensembl"/>
        </authorList>
    </citation>
    <scope>IDENTIFICATION</scope>
</reference>
<dbReference type="PANTHER" id="PTHR10880:SF15">
    <property type="entry name" value="MSL COMPLEX SUBUNIT 3"/>
    <property type="match status" value="1"/>
</dbReference>
<evidence type="ECO:0000256" key="5">
    <source>
        <dbReference type="ARBA" id="ARBA00023242"/>
    </source>
</evidence>
<dbReference type="GO" id="GO:0035267">
    <property type="term" value="C:NuA4 histone acetyltransferase complex"/>
    <property type="evidence" value="ECO:0007669"/>
    <property type="project" value="TreeGrafter"/>
</dbReference>
<evidence type="ECO:0000256" key="6">
    <source>
        <dbReference type="SAM" id="MobiDB-lite"/>
    </source>
</evidence>
<feature type="domain" description="Chromo" evidence="7">
    <location>
        <begin position="9"/>
        <end position="89"/>
    </location>
</feature>
<accession>A0A8C4N1N8</accession>
<dbReference type="GO" id="GO:0006325">
    <property type="term" value="P:chromatin organization"/>
    <property type="evidence" value="ECO:0007669"/>
    <property type="project" value="UniProtKB-KW"/>
</dbReference>
<dbReference type="AlphaFoldDB" id="A0A8C4N1N8"/>
<reference evidence="8" key="1">
    <citation type="submission" date="2025-08" db="UniProtKB">
        <authorList>
            <consortium name="Ensembl"/>
        </authorList>
    </citation>
    <scope>IDENTIFICATION</scope>
</reference>
<feature type="region of interest" description="Disordered" evidence="6">
    <location>
        <begin position="123"/>
        <end position="175"/>
    </location>
</feature>
<keyword evidence="4" id="KW-0804">Transcription</keyword>
<comment type="subcellular location">
    <subcellularLocation>
        <location evidence="1">Nucleus</location>
    </subcellularLocation>
</comment>